<evidence type="ECO:0000313" key="2">
    <source>
        <dbReference type="Proteomes" id="UP000653797"/>
    </source>
</evidence>
<sequence length="134" mass="15415">MTNRQYNFWVYRVLCLLMALHLVNLSVDVQDMMPLTGRMTVSDEKLSVNKIESISEFLLEECFGIQDAVPEHDDPDDESELTEQEQDYDFNQLFVFAPLRAVVQFLLTGNVSFWPEPVSVHVQEIIAPPPQPTI</sequence>
<dbReference type="AlphaFoldDB" id="A0A927GEA7"/>
<dbReference type="EMBL" id="JACXAA010000005">
    <property type="protein sequence ID" value="MBD2754435.1"/>
    <property type="molecule type" value="Genomic_DNA"/>
</dbReference>
<dbReference type="RefSeq" id="WP_191040065.1">
    <property type="nucleotide sequence ID" value="NZ_JACXAA010000005.1"/>
</dbReference>
<proteinExistence type="predicted"/>
<reference evidence="1" key="1">
    <citation type="submission" date="2020-09" db="EMBL/GenBank/DDBJ databases">
        <authorList>
            <person name="Kim M.K."/>
        </authorList>
    </citation>
    <scope>NUCLEOTIDE SEQUENCE</scope>
    <source>
        <strain evidence="1">BT704</strain>
    </source>
</reference>
<protein>
    <submittedName>
        <fullName evidence="1">Uncharacterized protein</fullName>
    </submittedName>
</protein>
<dbReference type="Proteomes" id="UP000653797">
    <property type="component" value="Unassembled WGS sequence"/>
</dbReference>
<keyword evidence="2" id="KW-1185">Reference proteome</keyword>
<comment type="caution">
    <text evidence="1">The sequence shown here is derived from an EMBL/GenBank/DDBJ whole genome shotgun (WGS) entry which is preliminary data.</text>
</comment>
<organism evidence="1 2">
    <name type="scientific">Spirosoma validum</name>
    <dbReference type="NCBI Taxonomy" id="2771355"/>
    <lineage>
        <taxon>Bacteria</taxon>
        <taxon>Pseudomonadati</taxon>
        <taxon>Bacteroidota</taxon>
        <taxon>Cytophagia</taxon>
        <taxon>Cytophagales</taxon>
        <taxon>Cytophagaceae</taxon>
        <taxon>Spirosoma</taxon>
    </lineage>
</organism>
<evidence type="ECO:0000313" key="1">
    <source>
        <dbReference type="EMBL" id="MBD2754435.1"/>
    </source>
</evidence>
<name>A0A927GEA7_9BACT</name>
<accession>A0A927GEA7</accession>
<gene>
    <name evidence="1" type="ORF">IC230_16120</name>
</gene>